<dbReference type="AlphaFoldDB" id="A0AAW2ZGT7"/>
<evidence type="ECO:0000313" key="3">
    <source>
        <dbReference type="EMBL" id="KAL0487852.1"/>
    </source>
</evidence>
<evidence type="ECO:0000256" key="1">
    <source>
        <dbReference type="ARBA" id="ARBA00005913"/>
    </source>
</evidence>
<feature type="domain" description="KxDL" evidence="2">
    <location>
        <begin position="22"/>
        <end position="91"/>
    </location>
</feature>
<dbReference type="Pfam" id="PF10241">
    <property type="entry name" value="KxDL"/>
    <property type="match status" value="1"/>
</dbReference>
<dbReference type="InterPro" id="IPR019371">
    <property type="entry name" value="KxDL_dom"/>
</dbReference>
<dbReference type="EMBL" id="JAOPGA020001377">
    <property type="protein sequence ID" value="KAL0487852.1"/>
    <property type="molecule type" value="Genomic_DNA"/>
</dbReference>
<keyword evidence="4" id="KW-1185">Reference proteome</keyword>
<evidence type="ECO:0000259" key="2">
    <source>
        <dbReference type="Pfam" id="PF10241"/>
    </source>
</evidence>
<protein>
    <submittedName>
        <fullName evidence="3">KxDL motif-containing protein</fullName>
    </submittedName>
</protein>
<comment type="caution">
    <text evidence="3">The sequence shown here is derived from an EMBL/GenBank/DDBJ whole genome shotgun (WGS) entry which is preliminary data.</text>
</comment>
<name>A0AAW2ZGT7_9EUKA</name>
<dbReference type="GO" id="GO:0099078">
    <property type="term" value="C:BORC complex"/>
    <property type="evidence" value="ECO:0007669"/>
    <property type="project" value="TreeGrafter"/>
</dbReference>
<dbReference type="GO" id="GO:0032418">
    <property type="term" value="P:lysosome localization"/>
    <property type="evidence" value="ECO:0007669"/>
    <property type="project" value="TreeGrafter"/>
</dbReference>
<dbReference type="PANTHER" id="PTHR13511">
    <property type="entry name" value="KXDL MOTIF-CONTAINING PROTEIN 1"/>
    <property type="match status" value="1"/>
</dbReference>
<evidence type="ECO:0000313" key="4">
    <source>
        <dbReference type="Proteomes" id="UP001431209"/>
    </source>
</evidence>
<dbReference type="PANTHER" id="PTHR13511:SF0">
    <property type="entry name" value="KXDL MOTIF-CONTAINING PROTEIN 1"/>
    <property type="match status" value="1"/>
</dbReference>
<sequence>MVDIQKDVVDSELFSSEVCPIENIQNEEDFKGLHQLQEQILQTLLETNQALLVANESSEKRHLTMSKEFLQHASMLSEMKSDLEFVTKKIR</sequence>
<proteinExistence type="inferred from homology"/>
<comment type="similarity">
    <text evidence="1">Belongs to the KXD1 family.</text>
</comment>
<dbReference type="Proteomes" id="UP001431209">
    <property type="component" value="Unassembled WGS sequence"/>
</dbReference>
<accession>A0AAW2ZGT7</accession>
<gene>
    <name evidence="3" type="ORF">AKO1_000058</name>
</gene>
<organism evidence="3 4">
    <name type="scientific">Acrasis kona</name>
    <dbReference type="NCBI Taxonomy" id="1008807"/>
    <lineage>
        <taxon>Eukaryota</taxon>
        <taxon>Discoba</taxon>
        <taxon>Heterolobosea</taxon>
        <taxon>Tetramitia</taxon>
        <taxon>Eutetramitia</taxon>
        <taxon>Acrasidae</taxon>
        <taxon>Acrasis</taxon>
    </lineage>
</organism>
<reference evidence="3 4" key="1">
    <citation type="submission" date="2024-03" db="EMBL/GenBank/DDBJ databases">
        <title>The Acrasis kona genome and developmental transcriptomes reveal deep origins of eukaryotic multicellular pathways.</title>
        <authorList>
            <person name="Sheikh S."/>
            <person name="Fu C.-J."/>
            <person name="Brown M.W."/>
            <person name="Baldauf S.L."/>
        </authorList>
    </citation>
    <scope>NUCLEOTIDE SEQUENCE [LARGE SCALE GENOMIC DNA]</scope>
    <source>
        <strain evidence="3 4">ATCC MYA-3509</strain>
    </source>
</reference>
<dbReference type="InterPro" id="IPR039843">
    <property type="entry name" value="KXD1-like"/>
</dbReference>